<feature type="signal peptide" evidence="2">
    <location>
        <begin position="1"/>
        <end position="23"/>
    </location>
</feature>
<proteinExistence type="predicted"/>
<evidence type="ECO:0008006" key="5">
    <source>
        <dbReference type="Google" id="ProtNLM"/>
    </source>
</evidence>
<dbReference type="OrthoDB" id="190887at2"/>
<organism evidence="3 4">
    <name type="scientific">Halioglobus maricola</name>
    <dbReference type="NCBI Taxonomy" id="2601894"/>
    <lineage>
        <taxon>Bacteria</taxon>
        <taxon>Pseudomonadati</taxon>
        <taxon>Pseudomonadota</taxon>
        <taxon>Gammaproteobacteria</taxon>
        <taxon>Cellvibrionales</taxon>
        <taxon>Halieaceae</taxon>
        <taxon>Halioglobus</taxon>
    </lineage>
</organism>
<dbReference type="EMBL" id="CP036422">
    <property type="protein sequence ID" value="QFU75225.1"/>
    <property type="molecule type" value="Genomic_DNA"/>
</dbReference>
<feature type="chain" id="PRO_5024927106" description="Porin" evidence="2">
    <location>
        <begin position="24"/>
        <end position="366"/>
    </location>
</feature>
<dbReference type="SUPFAM" id="SSF56935">
    <property type="entry name" value="Porins"/>
    <property type="match status" value="1"/>
</dbReference>
<dbReference type="KEGG" id="halc:EY643_05925"/>
<feature type="region of interest" description="Disordered" evidence="1">
    <location>
        <begin position="172"/>
        <end position="193"/>
    </location>
</feature>
<dbReference type="AlphaFoldDB" id="A0A5P9NI60"/>
<accession>A0A5P9NI60</accession>
<keyword evidence="4" id="KW-1185">Reference proteome</keyword>
<keyword evidence="2" id="KW-0732">Signal</keyword>
<name>A0A5P9NI60_9GAMM</name>
<evidence type="ECO:0000313" key="3">
    <source>
        <dbReference type="EMBL" id="QFU75225.1"/>
    </source>
</evidence>
<evidence type="ECO:0000256" key="1">
    <source>
        <dbReference type="SAM" id="MobiDB-lite"/>
    </source>
</evidence>
<dbReference type="RefSeq" id="WP_152661331.1">
    <property type="nucleotide sequence ID" value="NZ_CP036422.1"/>
</dbReference>
<gene>
    <name evidence="3" type="ORF">EY643_05925</name>
</gene>
<reference evidence="3 4" key="1">
    <citation type="submission" date="2019-02" db="EMBL/GenBank/DDBJ databases">
        <authorList>
            <person name="Li S.-H."/>
        </authorList>
    </citation>
    <scope>NUCLEOTIDE SEQUENCE [LARGE SCALE GENOMIC DNA]</scope>
    <source>
        <strain evidence="3 4">IMCC14385</strain>
    </source>
</reference>
<evidence type="ECO:0000256" key="2">
    <source>
        <dbReference type="SAM" id="SignalP"/>
    </source>
</evidence>
<protein>
    <recommendedName>
        <fullName evidence="5">Porin</fullName>
    </recommendedName>
</protein>
<evidence type="ECO:0000313" key="4">
    <source>
        <dbReference type="Proteomes" id="UP000326287"/>
    </source>
</evidence>
<dbReference type="Proteomes" id="UP000326287">
    <property type="component" value="Chromosome"/>
</dbReference>
<sequence length="366" mass="39737">MLNIKTKALTAAVVLATAPQAFAGYEFDLGDGNKLSFGGYIKADARYVDGDLKYQDYWRGNNPGFEDTSHTHFNVKETRFNTKYTHGDVTAFIEMDFYGGDGNEVATNSTNPRLRHAFVKYKGWMAGQFWTAFTPLKAFPDSLDFGGPIVGEVFVRQPGVRWSGGGFTISVENPETWGGDTPTGGNSAGGGSNNIDADEDTPDLIATYGFKGDWGEVQVGVLGRALEQGGIDETAVAGNIGGKINIGKDDIRFQLNVGESGRYVGAGMVQDVVIDPVTGEKEVEDTTAFTVAYRHLWSDSWRSTAYYGEATTDVLEYDRSHWGVNLIKQLTPALSVGGEIGQYSVDDDLGENGDSSYFQLSFKFGI</sequence>